<keyword evidence="4" id="KW-1185">Reference proteome</keyword>
<evidence type="ECO:0000256" key="1">
    <source>
        <dbReference type="SAM" id="MobiDB-lite"/>
    </source>
</evidence>
<evidence type="ECO:0000313" key="4">
    <source>
        <dbReference type="Proteomes" id="UP000032141"/>
    </source>
</evidence>
<protein>
    <recommendedName>
        <fullName evidence="2">DUF1985 domain-containing protein</fullName>
    </recommendedName>
</protein>
<proteinExistence type="predicted"/>
<reference evidence="3 4" key="1">
    <citation type="journal article" date="2014" name="Genome Biol.">
        <title>Transcriptome and methylome profiling reveals relics of genome dominance in the mesopolyploid Brassica oleracea.</title>
        <authorList>
            <person name="Parkin I.A."/>
            <person name="Koh C."/>
            <person name="Tang H."/>
            <person name="Robinson S.J."/>
            <person name="Kagale S."/>
            <person name="Clarke W.E."/>
            <person name="Town C.D."/>
            <person name="Nixon J."/>
            <person name="Krishnakumar V."/>
            <person name="Bidwell S.L."/>
            <person name="Denoeud F."/>
            <person name="Belcram H."/>
            <person name="Links M.G."/>
            <person name="Just J."/>
            <person name="Clarke C."/>
            <person name="Bender T."/>
            <person name="Huebert T."/>
            <person name="Mason A.S."/>
            <person name="Pires J.C."/>
            <person name="Barker G."/>
            <person name="Moore J."/>
            <person name="Walley P.G."/>
            <person name="Manoli S."/>
            <person name="Batley J."/>
            <person name="Edwards D."/>
            <person name="Nelson M.N."/>
            <person name="Wang X."/>
            <person name="Paterson A.H."/>
            <person name="King G."/>
            <person name="Bancroft I."/>
            <person name="Chalhoub B."/>
            <person name="Sharpe A.G."/>
        </authorList>
    </citation>
    <scope>NUCLEOTIDE SEQUENCE</scope>
    <source>
        <strain evidence="3 4">cv. TO1000</strain>
    </source>
</reference>
<sequence length="941" mass="103115">MEIQRRGQNPKPDDVVVAIAMSTRQSIRTKSKTGDPVNGELENNGLPVRLFATDRYPFERVNMYSILWVRAVLRGSPEMDILMGSCFAGLFQIPTRRLLAGKVVHCMMTRQIVTKKKYEMWHVFGGNPFRFSLVEFGEVTGLPCREFEEGYSIDYQLPNKEENYEFWDRLIGDSRDGTIEYIVALVESDDEMPRDIRLKLCLIVIVDGVLVAKSQKPWPTLKYLKLLESLDDFLALPWGRESFLWTISTLIPPLKVMGKCEDPVGVFCNKLRQQMIKTGFPLALQLVAFWTIPQLLQLVSGDDTITLLNYPEMSLPQHSGLIVAAVRKAEHNSVPMMVASGNHEDMWGLWDDENFDRRVNYMLELIEGGHVFTKAEWLGGAGDPLFLYGAKARTPKRKKQLDSDEEPASKKSRVGGHNTRSVSEGADGEKFRELEARVDEVVADVALLREGERAEICGTSVHIPGGGHHDIAVEDAGTGVIGSGGSGGTKPAGPGPQEIDKCASGVEGLNQDSIGGSDVPAAEGINPVEQDCLDLLVGAVMKDAGLTTDDCANEHPVVEESHEDTVASRLAAGEIAKVSLADKSESADGTDAEAMNKTICMSMIGSGDNLMDEECPLVINETLGAEDGVQTASEADFTTATVDEPVVGGVAGNVADVCVLDDKSESAAETAAEAINKVADHVHVDEIGLGDDLMDEECPPVISETMGPEGGVQKESAEYMTPAFGEESILEGLEGNDPDAGVHVVDPGHGDVIGSHDDMTDGETEQKEGETGVMILSDSPTPMTARHIPVAEEEELASLLLAKSYYDLADMVPVIEDRDYPFFERVLQSNPQVMHHNAGGGVRDLDNVLFLELATPRKWVNSMHMKVLMEYSERQYGLELHLNRAMFLAPLFTAHMQGKRRSFRAAKRKTCIVGDAKITKYLTQKCKRWGVEVNSLYTPMI</sequence>
<name>A0A0D3BU40_BRAOL</name>
<dbReference type="EnsemblPlants" id="Bo4g070360.1">
    <property type="protein sequence ID" value="Bo4g070360.1"/>
    <property type="gene ID" value="Bo4g070360"/>
</dbReference>
<dbReference type="Proteomes" id="UP000032141">
    <property type="component" value="Chromosome C4"/>
</dbReference>
<accession>A0A0D3BU40</accession>
<dbReference type="PANTHER" id="PTHR48449:SF1">
    <property type="entry name" value="DUF1985 DOMAIN-CONTAINING PROTEIN"/>
    <property type="match status" value="1"/>
</dbReference>
<feature type="domain" description="DUF1985" evidence="2">
    <location>
        <begin position="109"/>
        <end position="248"/>
    </location>
</feature>
<organism evidence="3 4">
    <name type="scientific">Brassica oleracea var. oleracea</name>
    <dbReference type="NCBI Taxonomy" id="109376"/>
    <lineage>
        <taxon>Eukaryota</taxon>
        <taxon>Viridiplantae</taxon>
        <taxon>Streptophyta</taxon>
        <taxon>Embryophyta</taxon>
        <taxon>Tracheophyta</taxon>
        <taxon>Spermatophyta</taxon>
        <taxon>Magnoliopsida</taxon>
        <taxon>eudicotyledons</taxon>
        <taxon>Gunneridae</taxon>
        <taxon>Pentapetalae</taxon>
        <taxon>rosids</taxon>
        <taxon>malvids</taxon>
        <taxon>Brassicales</taxon>
        <taxon>Brassicaceae</taxon>
        <taxon>Brassiceae</taxon>
        <taxon>Brassica</taxon>
    </lineage>
</organism>
<dbReference type="Pfam" id="PF09331">
    <property type="entry name" value="DUF1985"/>
    <property type="match status" value="1"/>
</dbReference>
<feature type="region of interest" description="Disordered" evidence="1">
    <location>
        <begin position="396"/>
        <end position="428"/>
    </location>
</feature>
<evidence type="ECO:0000313" key="3">
    <source>
        <dbReference type="EnsemblPlants" id="Bo4g070360.1"/>
    </source>
</evidence>
<dbReference type="PANTHER" id="PTHR48449">
    <property type="entry name" value="DUF1985 DOMAIN-CONTAINING PROTEIN"/>
    <property type="match status" value="1"/>
</dbReference>
<reference evidence="3" key="2">
    <citation type="submission" date="2015-03" db="UniProtKB">
        <authorList>
            <consortium name="EnsemblPlants"/>
        </authorList>
    </citation>
    <scope>IDENTIFICATION</scope>
</reference>
<dbReference type="OMA" id="MEYSERQ"/>
<dbReference type="HOGENOM" id="CLU_010327_0_0_1"/>
<dbReference type="Gramene" id="Bo4g070360.1">
    <property type="protein sequence ID" value="Bo4g070360.1"/>
    <property type="gene ID" value="Bo4g070360"/>
</dbReference>
<evidence type="ECO:0000259" key="2">
    <source>
        <dbReference type="Pfam" id="PF09331"/>
    </source>
</evidence>
<dbReference type="InterPro" id="IPR015410">
    <property type="entry name" value="DUF1985"/>
</dbReference>
<dbReference type="AlphaFoldDB" id="A0A0D3BU40"/>